<evidence type="ECO:0000313" key="10">
    <source>
        <dbReference type="EMBL" id="RCL82740.1"/>
    </source>
</evidence>
<feature type="transmembrane region" description="Helical" evidence="9">
    <location>
        <begin position="60"/>
        <end position="80"/>
    </location>
</feature>
<comment type="caution">
    <text evidence="10">The sequence shown here is derived from an EMBL/GenBank/DDBJ whole genome shotgun (WGS) entry which is preliminary data.</text>
</comment>
<evidence type="ECO:0000256" key="5">
    <source>
        <dbReference type="ARBA" id="ARBA00022692"/>
    </source>
</evidence>
<name>A0A368EF37_9PROT</name>
<evidence type="ECO:0000256" key="4">
    <source>
        <dbReference type="ARBA" id="ARBA00022519"/>
    </source>
</evidence>
<dbReference type="PANTHER" id="PTHR30574">
    <property type="entry name" value="INNER MEMBRANE PROTEIN YEDE"/>
    <property type="match status" value="1"/>
</dbReference>
<evidence type="ECO:0000256" key="2">
    <source>
        <dbReference type="ARBA" id="ARBA00022448"/>
    </source>
</evidence>
<proteinExistence type="inferred from homology"/>
<keyword evidence="2" id="KW-0813">Transport</keyword>
<feature type="transmembrane region" description="Helical" evidence="9">
    <location>
        <begin position="92"/>
        <end position="119"/>
    </location>
</feature>
<feature type="transmembrane region" description="Helical" evidence="9">
    <location>
        <begin position="6"/>
        <end position="29"/>
    </location>
</feature>
<keyword evidence="3" id="KW-1003">Cell membrane</keyword>
<evidence type="ECO:0000256" key="9">
    <source>
        <dbReference type="SAM" id="Phobius"/>
    </source>
</evidence>
<evidence type="ECO:0000256" key="6">
    <source>
        <dbReference type="ARBA" id="ARBA00022989"/>
    </source>
</evidence>
<evidence type="ECO:0000313" key="11">
    <source>
        <dbReference type="Proteomes" id="UP000252289"/>
    </source>
</evidence>
<keyword evidence="7 9" id="KW-0472">Membrane</keyword>
<evidence type="ECO:0000256" key="1">
    <source>
        <dbReference type="ARBA" id="ARBA00004429"/>
    </source>
</evidence>
<keyword evidence="4" id="KW-0997">Cell inner membrane</keyword>
<dbReference type="AlphaFoldDB" id="A0A368EF37"/>
<dbReference type="InterPro" id="IPR007272">
    <property type="entry name" value="Sulf_transp_TsuA/YedE"/>
</dbReference>
<dbReference type="EMBL" id="QOQK01000042">
    <property type="protein sequence ID" value="RCL82740.1"/>
    <property type="molecule type" value="Genomic_DNA"/>
</dbReference>
<protein>
    <submittedName>
        <fullName evidence="10">YeeE/YedE family protein</fullName>
    </submittedName>
</protein>
<dbReference type="Pfam" id="PF04143">
    <property type="entry name" value="Sulf_transp"/>
    <property type="match status" value="1"/>
</dbReference>
<organism evidence="10 11">
    <name type="scientific">PS1 clade bacterium</name>
    <dbReference type="NCBI Taxonomy" id="2175152"/>
    <lineage>
        <taxon>Bacteria</taxon>
        <taxon>Pseudomonadati</taxon>
        <taxon>Pseudomonadota</taxon>
        <taxon>Alphaproteobacteria</taxon>
        <taxon>PS1 clade</taxon>
    </lineage>
</organism>
<keyword evidence="5 9" id="KW-0812">Transmembrane</keyword>
<evidence type="ECO:0000256" key="7">
    <source>
        <dbReference type="ARBA" id="ARBA00023136"/>
    </source>
</evidence>
<dbReference type="Proteomes" id="UP000252289">
    <property type="component" value="Unassembled WGS sequence"/>
</dbReference>
<reference evidence="10 11" key="1">
    <citation type="journal article" date="2018" name="Microbiome">
        <title>Fine metagenomic profile of the Mediterranean stratified and mixed water columns revealed by assembly and recruitment.</title>
        <authorList>
            <person name="Haro-Moreno J.M."/>
            <person name="Lopez-Perez M."/>
            <person name="De La Torre J.R."/>
            <person name="Picazo A."/>
            <person name="Camacho A."/>
            <person name="Rodriguez-Valera F."/>
        </authorList>
    </citation>
    <scope>NUCLEOTIDE SEQUENCE [LARGE SCALE GENOMIC DNA]</scope>
    <source>
        <strain evidence="10">MED-G50</strain>
    </source>
</reference>
<sequence>MIDIDNFTPLTALVGGGLIGLAAAILYAFNGRVLGASGITASALEGVIHPALREGLSWRVAFLVGVIIGPAVYMLMTGALPQSEYIAQDGRLVIAGLIVGLGTGLGSGCTSGHGICGLARFSKRSLAAVITFMATGFLTTFVMSHLVGL</sequence>
<comment type="similarity">
    <text evidence="8">Belongs to the TsuA/YedE (TC 9.B.102) family.</text>
</comment>
<feature type="transmembrane region" description="Helical" evidence="9">
    <location>
        <begin position="126"/>
        <end position="147"/>
    </location>
</feature>
<evidence type="ECO:0000256" key="3">
    <source>
        <dbReference type="ARBA" id="ARBA00022475"/>
    </source>
</evidence>
<evidence type="ECO:0000256" key="8">
    <source>
        <dbReference type="ARBA" id="ARBA00035655"/>
    </source>
</evidence>
<dbReference type="PANTHER" id="PTHR30574:SF1">
    <property type="entry name" value="SULPHUR TRANSPORT DOMAIN-CONTAINING PROTEIN"/>
    <property type="match status" value="1"/>
</dbReference>
<comment type="subcellular location">
    <subcellularLocation>
        <location evidence="1">Cell inner membrane</location>
        <topology evidence="1">Multi-pass membrane protein</topology>
    </subcellularLocation>
</comment>
<dbReference type="GO" id="GO:0005886">
    <property type="term" value="C:plasma membrane"/>
    <property type="evidence" value="ECO:0007669"/>
    <property type="project" value="UniProtKB-SubCell"/>
</dbReference>
<gene>
    <name evidence="10" type="ORF">DBW64_06275</name>
</gene>
<accession>A0A368EF37</accession>
<keyword evidence="6 9" id="KW-1133">Transmembrane helix</keyword>